<accession>A0A0B2WW39</accession>
<dbReference type="GeneID" id="63739689"/>
<organism evidence="1 2">
    <name type="scientific">Metarhizium album (strain ARSEF 1941)</name>
    <dbReference type="NCBI Taxonomy" id="1081103"/>
    <lineage>
        <taxon>Eukaryota</taxon>
        <taxon>Fungi</taxon>
        <taxon>Dikarya</taxon>
        <taxon>Ascomycota</taxon>
        <taxon>Pezizomycotina</taxon>
        <taxon>Sordariomycetes</taxon>
        <taxon>Hypocreomycetidae</taxon>
        <taxon>Hypocreales</taxon>
        <taxon>Clavicipitaceae</taxon>
        <taxon>Metarhizium</taxon>
    </lineage>
</organism>
<proteinExistence type="predicted"/>
<dbReference type="RefSeq" id="XP_040678191.1">
    <property type="nucleotide sequence ID" value="XM_040824032.1"/>
</dbReference>
<protein>
    <submittedName>
        <fullName evidence="1">Uncharacterized protein</fullName>
    </submittedName>
</protein>
<sequence>MSISTMPSTMNRVFFTAATGSSGSGEELFGLGPEGMKKKGFLCILCGCGVPVILSKDKRKLVGECYVYVKMEGQAEQALRDGKAYDRHDGVFGLS</sequence>
<dbReference type="HOGENOM" id="CLU_2373228_0_0_1"/>
<dbReference type="Proteomes" id="UP000030816">
    <property type="component" value="Unassembled WGS sequence"/>
</dbReference>
<name>A0A0B2WW39_METAS</name>
<evidence type="ECO:0000313" key="1">
    <source>
        <dbReference type="EMBL" id="KHN97125.1"/>
    </source>
</evidence>
<dbReference type="EMBL" id="AZHE01000012">
    <property type="protein sequence ID" value="KHN97125.1"/>
    <property type="molecule type" value="Genomic_DNA"/>
</dbReference>
<comment type="caution">
    <text evidence="1">The sequence shown here is derived from an EMBL/GenBank/DDBJ whole genome shotgun (WGS) entry which is preliminary data.</text>
</comment>
<reference evidence="1 2" key="1">
    <citation type="journal article" date="2014" name="Proc. Natl. Acad. Sci. U.S.A.">
        <title>Trajectory and genomic determinants of fungal-pathogen speciation and host adaptation.</title>
        <authorList>
            <person name="Hu X."/>
            <person name="Xiao G."/>
            <person name="Zheng P."/>
            <person name="Shang Y."/>
            <person name="Su Y."/>
            <person name="Zhang X."/>
            <person name="Liu X."/>
            <person name="Zhan S."/>
            <person name="St Leger R.J."/>
            <person name="Wang C."/>
        </authorList>
    </citation>
    <scope>NUCLEOTIDE SEQUENCE [LARGE SCALE GENOMIC DNA]</scope>
    <source>
        <strain evidence="1 2">ARSEF 1941</strain>
    </source>
</reference>
<dbReference type="OrthoDB" id="2504919at2759"/>
<gene>
    <name evidence="1" type="ORF">MAM_05234</name>
</gene>
<keyword evidence="2" id="KW-1185">Reference proteome</keyword>
<evidence type="ECO:0000313" key="2">
    <source>
        <dbReference type="Proteomes" id="UP000030816"/>
    </source>
</evidence>
<dbReference type="AlphaFoldDB" id="A0A0B2WW39"/>